<evidence type="ECO:0000313" key="9">
    <source>
        <dbReference type="EMBL" id="MCK7593727.1"/>
    </source>
</evidence>
<dbReference type="SMART" id="SM00220">
    <property type="entry name" value="S_TKc"/>
    <property type="match status" value="1"/>
</dbReference>
<proteinExistence type="predicted"/>
<dbReference type="EMBL" id="JALNMH010000006">
    <property type="protein sequence ID" value="MCK7593727.1"/>
    <property type="molecule type" value="Genomic_DNA"/>
</dbReference>
<dbReference type="InterPro" id="IPR000719">
    <property type="entry name" value="Prot_kinase_dom"/>
</dbReference>
<sequence length="935" mass="102520">MQDITQVSDKIPEPSRFQDLPGSSVGGYLLLSVLGEGGFGVVFEAEQSKPIQRRVALKLIKRGMGAHEFVQRFEAERQTLALMDHPHIARVLDAGSSEDGRPFLVMELVEGSAITEFCDQQRLDVHARLSLFVQVCEAIQHAHGKGIIHRDLKPNNVLVSLQDGRPFAKVIDFGIAKALGARSAADGAQTAIGMLIGTPAYMSPEQAAGSRDIDTRSDIYALGVMLYELLTYNTPLDVETLRDANVFEIQRIISEVEPLSPSNRLSGDHDSLAGISGHGRLAPDQLRRLLRGELDWIVMKAIDKDRTRRYETASEFAADIRRFLAGRPVLAAPPSAGYRLRKFMRRHAIAVGAAALLLLALTGGVAGIAWQARIAGERAAQLAEMVAFDQEIFSRIDPASAGGQLSQDVLTAYAETLQDSMPHSPEQRAAALAAFEEAWQSINATDRARRLIDSTILQPAVAASEERFGGRPALKADLLLTLAERYAAFGQQETSLELVRDALTARREALGEDHSETLSARADLGRLQFQTGRLATAERTLRSVLAGFRRLLGEHDRETLSVLADLGSVLQERGQHGEAERLIRRAHALRHEHLGPSDPDTLQSLNDLALLLQADGQLEEAEQRLRQALQDYRERFDDEDPNVLALLGNLAGVLQDMGQLDEAETMFRKQLENERRLLGEQHPDTLTSLNNLAILLHERGKDEEAVRMLSSTLENQKRILGSQHPATLNTLSNLAIIEHDRGRPAVALPLAAQALRISRSLYGNAHPSTLSLIGDVGGLHHELDQLGPAIAYLQEAWERRRALHGAADPDALVAALNYSRALNDAGRSAEAQALLGPLEDALRDHFAELDATRIGQWLTETARADLAAGRFSAAEAALLKARQILEPLAAESPRSTADNLLALEALYTEWNRLQPTPRQAGQAAHWRAERQAMTE</sequence>
<protein>
    <submittedName>
        <fullName evidence="9">Serine/threonine-protein kinase</fullName>
    </submittedName>
</protein>
<dbReference type="Proteomes" id="UP001431449">
    <property type="component" value="Unassembled WGS sequence"/>
</dbReference>
<evidence type="ECO:0000256" key="3">
    <source>
        <dbReference type="ARBA" id="ARBA00022803"/>
    </source>
</evidence>
<dbReference type="PROSITE" id="PS50011">
    <property type="entry name" value="PROTEIN_KINASE_DOM"/>
    <property type="match status" value="1"/>
</dbReference>
<dbReference type="PANTHER" id="PTHR45641">
    <property type="entry name" value="TETRATRICOPEPTIDE REPEAT PROTEIN (AFU_ORTHOLOGUE AFUA_6G03870)"/>
    <property type="match status" value="1"/>
</dbReference>
<evidence type="ECO:0000256" key="1">
    <source>
        <dbReference type="ARBA" id="ARBA00022737"/>
    </source>
</evidence>
<feature type="domain" description="Protein kinase" evidence="8">
    <location>
        <begin position="28"/>
        <end position="324"/>
    </location>
</feature>
<name>A0ABT0GI89_9GAMM</name>
<dbReference type="GO" id="GO:0016301">
    <property type="term" value="F:kinase activity"/>
    <property type="evidence" value="ECO:0007669"/>
    <property type="project" value="UniProtKB-KW"/>
</dbReference>
<feature type="transmembrane region" description="Helical" evidence="7">
    <location>
        <begin position="348"/>
        <end position="370"/>
    </location>
</feature>
<keyword evidence="4 5" id="KW-0067">ATP-binding</keyword>
<evidence type="ECO:0000256" key="6">
    <source>
        <dbReference type="SAM" id="Coils"/>
    </source>
</evidence>
<dbReference type="CDD" id="cd14014">
    <property type="entry name" value="STKc_PknB_like"/>
    <property type="match status" value="1"/>
</dbReference>
<dbReference type="InterPro" id="IPR011990">
    <property type="entry name" value="TPR-like_helical_dom_sf"/>
</dbReference>
<dbReference type="InterPro" id="IPR019734">
    <property type="entry name" value="TPR_rpt"/>
</dbReference>
<dbReference type="SUPFAM" id="SSF56112">
    <property type="entry name" value="Protein kinase-like (PK-like)"/>
    <property type="match status" value="1"/>
</dbReference>
<keyword evidence="2 5" id="KW-0547">Nucleotide-binding</keyword>
<dbReference type="InterPro" id="IPR011009">
    <property type="entry name" value="Kinase-like_dom_sf"/>
</dbReference>
<dbReference type="Pfam" id="PF13424">
    <property type="entry name" value="TPR_12"/>
    <property type="match status" value="4"/>
</dbReference>
<dbReference type="RefSeq" id="WP_248207909.1">
    <property type="nucleotide sequence ID" value="NZ_JALNMH010000006.1"/>
</dbReference>
<comment type="caution">
    <text evidence="9">The sequence shown here is derived from an EMBL/GenBank/DDBJ whole genome shotgun (WGS) entry which is preliminary data.</text>
</comment>
<reference evidence="9" key="1">
    <citation type="submission" date="2022-04" db="EMBL/GenBank/DDBJ databases">
        <title>Lysobacter sp. CAU 1642 isolated from sea sand.</title>
        <authorList>
            <person name="Kim W."/>
        </authorList>
    </citation>
    <scope>NUCLEOTIDE SEQUENCE</scope>
    <source>
        <strain evidence="9">CAU 1642</strain>
    </source>
</reference>
<keyword evidence="7" id="KW-0472">Membrane</keyword>
<evidence type="ECO:0000256" key="7">
    <source>
        <dbReference type="SAM" id="Phobius"/>
    </source>
</evidence>
<dbReference type="InterPro" id="IPR017441">
    <property type="entry name" value="Protein_kinase_ATP_BS"/>
</dbReference>
<dbReference type="Pfam" id="PF07721">
    <property type="entry name" value="TPR_4"/>
    <property type="match status" value="1"/>
</dbReference>
<evidence type="ECO:0000313" key="10">
    <source>
        <dbReference type="Proteomes" id="UP001431449"/>
    </source>
</evidence>
<dbReference type="InterPro" id="IPR011717">
    <property type="entry name" value="TPR-4"/>
</dbReference>
<dbReference type="Gene3D" id="1.25.40.10">
    <property type="entry name" value="Tetratricopeptide repeat domain"/>
    <property type="match status" value="2"/>
</dbReference>
<dbReference type="Pfam" id="PF00069">
    <property type="entry name" value="Pkinase"/>
    <property type="match status" value="1"/>
</dbReference>
<keyword evidence="9" id="KW-0808">Transferase</keyword>
<evidence type="ECO:0000259" key="8">
    <source>
        <dbReference type="PROSITE" id="PS50011"/>
    </source>
</evidence>
<keyword evidence="7" id="KW-0812">Transmembrane</keyword>
<feature type="binding site" evidence="5">
    <location>
        <position position="58"/>
    </location>
    <ligand>
        <name>ATP</name>
        <dbReference type="ChEBI" id="CHEBI:30616"/>
    </ligand>
</feature>
<dbReference type="SUPFAM" id="SSF48452">
    <property type="entry name" value="TPR-like"/>
    <property type="match status" value="3"/>
</dbReference>
<keyword evidence="1" id="KW-0677">Repeat</keyword>
<dbReference type="PROSITE" id="PS00107">
    <property type="entry name" value="PROTEIN_KINASE_ATP"/>
    <property type="match status" value="1"/>
</dbReference>
<gene>
    <name evidence="9" type="ORF">M0G41_08600</name>
</gene>
<keyword evidence="3" id="KW-0802">TPR repeat</keyword>
<keyword evidence="9" id="KW-0418">Kinase</keyword>
<keyword evidence="10" id="KW-1185">Reference proteome</keyword>
<keyword evidence="6" id="KW-0175">Coiled coil</keyword>
<accession>A0ABT0GI89</accession>
<evidence type="ECO:0000256" key="4">
    <source>
        <dbReference type="ARBA" id="ARBA00022840"/>
    </source>
</evidence>
<keyword evidence="7" id="KW-1133">Transmembrane helix</keyword>
<organism evidence="9 10">
    <name type="scientific">Pseudomarimonas salicorniae</name>
    <dbReference type="NCBI Taxonomy" id="2933270"/>
    <lineage>
        <taxon>Bacteria</taxon>
        <taxon>Pseudomonadati</taxon>
        <taxon>Pseudomonadota</taxon>
        <taxon>Gammaproteobacteria</taxon>
        <taxon>Lysobacterales</taxon>
        <taxon>Lysobacteraceae</taxon>
        <taxon>Pseudomarimonas</taxon>
    </lineage>
</organism>
<dbReference type="PANTHER" id="PTHR45641:SF19">
    <property type="entry name" value="NEPHROCYSTIN-3"/>
    <property type="match status" value="1"/>
</dbReference>
<dbReference type="InterPro" id="IPR008271">
    <property type="entry name" value="Ser/Thr_kinase_AS"/>
</dbReference>
<feature type="coiled-coil region" evidence="6">
    <location>
        <begin position="611"/>
        <end position="638"/>
    </location>
</feature>
<evidence type="ECO:0000256" key="5">
    <source>
        <dbReference type="PROSITE-ProRule" id="PRU10141"/>
    </source>
</evidence>
<dbReference type="Gene3D" id="1.10.510.10">
    <property type="entry name" value="Transferase(Phosphotransferase) domain 1"/>
    <property type="match status" value="1"/>
</dbReference>
<dbReference type="PROSITE" id="PS00108">
    <property type="entry name" value="PROTEIN_KINASE_ST"/>
    <property type="match status" value="1"/>
</dbReference>
<dbReference type="SMART" id="SM00028">
    <property type="entry name" value="TPR"/>
    <property type="match status" value="5"/>
</dbReference>
<evidence type="ECO:0000256" key="2">
    <source>
        <dbReference type="ARBA" id="ARBA00022741"/>
    </source>
</evidence>
<dbReference type="Gene3D" id="3.30.200.20">
    <property type="entry name" value="Phosphorylase Kinase, domain 1"/>
    <property type="match status" value="1"/>
</dbReference>